<evidence type="ECO:0000259" key="3">
    <source>
        <dbReference type="Pfam" id="PF22754"/>
    </source>
</evidence>
<accession>A0ABM3I8E8</accession>
<proteinExistence type="predicted"/>
<reference evidence="5" key="2">
    <citation type="submission" date="2025-08" db="UniProtKB">
        <authorList>
            <consortium name="RefSeq"/>
        </authorList>
    </citation>
    <scope>IDENTIFICATION</scope>
    <source>
        <tissue evidence="5">Seedling</tissue>
    </source>
</reference>
<protein>
    <submittedName>
        <fullName evidence="5">Uncharacterized protein LOC125420611</fullName>
    </submittedName>
</protein>
<dbReference type="InterPro" id="IPR051358">
    <property type="entry name" value="TF_AMS/ICE1/BHLH6-like"/>
</dbReference>
<evidence type="ECO:0000256" key="1">
    <source>
        <dbReference type="ARBA" id="ARBA00004123"/>
    </source>
</evidence>
<evidence type="ECO:0000313" key="5">
    <source>
        <dbReference type="RefSeq" id="XP_048323201.1"/>
    </source>
</evidence>
<evidence type="ECO:0000256" key="2">
    <source>
        <dbReference type="ARBA" id="ARBA00023242"/>
    </source>
</evidence>
<evidence type="ECO:0000313" key="4">
    <source>
        <dbReference type="Proteomes" id="UP001652623"/>
    </source>
</evidence>
<name>A0ABM3I8E8_ZIZJJ</name>
<dbReference type="PANTHER" id="PTHR31945">
    <property type="entry name" value="TRANSCRIPTION FACTOR SCREAM2-RELATED"/>
    <property type="match status" value="1"/>
</dbReference>
<comment type="subcellular location">
    <subcellularLocation>
        <location evidence="1">Nucleus</location>
    </subcellularLocation>
</comment>
<dbReference type="Proteomes" id="UP001652623">
    <property type="component" value="Chromosome 1"/>
</dbReference>
<gene>
    <name evidence="5" type="primary">LOC125420611</name>
</gene>
<dbReference type="InterPro" id="IPR054502">
    <property type="entry name" value="bHLH-TF_ACT-like_plant"/>
</dbReference>
<dbReference type="GeneID" id="125420611"/>
<organism evidence="4 5">
    <name type="scientific">Ziziphus jujuba</name>
    <name type="common">Chinese jujube</name>
    <name type="synonym">Ziziphus sativa</name>
    <dbReference type="NCBI Taxonomy" id="326968"/>
    <lineage>
        <taxon>Eukaryota</taxon>
        <taxon>Viridiplantae</taxon>
        <taxon>Streptophyta</taxon>
        <taxon>Embryophyta</taxon>
        <taxon>Tracheophyta</taxon>
        <taxon>Spermatophyta</taxon>
        <taxon>Magnoliopsida</taxon>
        <taxon>eudicotyledons</taxon>
        <taxon>Gunneridae</taxon>
        <taxon>Pentapetalae</taxon>
        <taxon>rosids</taxon>
        <taxon>fabids</taxon>
        <taxon>Rosales</taxon>
        <taxon>Rhamnaceae</taxon>
        <taxon>Paliureae</taxon>
        <taxon>Ziziphus</taxon>
    </lineage>
</organism>
<dbReference type="PANTHER" id="PTHR31945:SF27">
    <property type="entry name" value="TRANSCRIPTION FACTOR BHLH35-LIKE PROTEIN"/>
    <property type="match status" value="1"/>
</dbReference>
<keyword evidence="4" id="KW-1185">Reference proteome</keyword>
<sequence length="157" mass="17854">MVSTRMQKRIALRRKLHIRPTLTHSKSVKRSSIVMDTFLYIHLLKLRLEAAQKDYLNLMKHFLKPKVQEVKVEKNNEGGFAVSVTCEKEGDTLVSVLEAFEEMGLHIVEARVSCNDLFAMEATAVPQNQVAMDVRDVTQAIIKATEKHQQFGTKGMN</sequence>
<keyword evidence="2" id="KW-0539">Nucleus</keyword>
<dbReference type="RefSeq" id="XP_048323201.1">
    <property type="nucleotide sequence ID" value="XM_048467244.2"/>
</dbReference>
<reference evidence="4" key="1">
    <citation type="submission" date="2025-05" db="UniProtKB">
        <authorList>
            <consortium name="RefSeq"/>
        </authorList>
    </citation>
    <scope>NUCLEOTIDE SEQUENCE [LARGE SCALE GENOMIC DNA]</scope>
</reference>
<dbReference type="Pfam" id="PF22754">
    <property type="entry name" value="bHLH-TF_ACT-like_plant"/>
    <property type="match status" value="1"/>
</dbReference>
<feature type="domain" description="Plant bHLH transcription factor ACT-like" evidence="3">
    <location>
        <begin position="69"/>
        <end position="145"/>
    </location>
</feature>